<keyword evidence="3" id="KW-1185">Reference proteome</keyword>
<sequence length="309" mass="34681">MSDETARDDRFRQSVHMLERVLEGEPLGVVSAKLGVSRSTVDRRVKHLALQLTRSVGVDGLMQEGTAFVERLRQRRVAVLEALERFEPAPRPSTRAARVLTREEVTLGAMRVQARAPRPRHDLALYHLSFATGLRPLEVARLEVRDYLDEAGDVRQASIVRDDVAINGRSRPLHFRHRALDRALAAYLDERLHGGHGVGRSGAWRGLDPRSRLMLDARGLPYPITASPGVGQRHVCRPILDSYRRIFRLADIPGLSTQSARLTLMSRMYERGADEDQVGLVLGIADRSAVREQLPRPRPELAKVLEELA</sequence>
<proteinExistence type="predicted"/>
<dbReference type="GO" id="GO:0015074">
    <property type="term" value="P:DNA integration"/>
    <property type="evidence" value="ECO:0007669"/>
    <property type="project" value="InterPro"/>
</dbReference>
<evidence type="ECO:0000256" key="1">
    <source>
        <dbReference type="ARBA" id="ARBA00023172"/>
    </source>
</evidence>
<dbReference type="RefSeq" id="WP_128199425.1">
    <property type="nucleotide sequence ID" value="NZ_SACT01000005.1"/>
</dbReference>
<dbReference type="OrthoDB" id="305957at2"/>
<dbReference type="InterPro" id="IPR013762">
    <property type="entry name" value="Integrase-like_cat_sf"/>
</dbReference>
<dbReference type="GO" id="GO:0006310">
    <property type="term" value="P:DNA recombination"/>
    <property type="evidence" value="ECO:0007669"/>
    <property type="project" value="UniProtKB-KW"/>
</dbReference>
<dbReference type="Proteomes" id="UP000288178">
    <property type="component" value="Unassembled WGS sequence"/>
</dbReference>
<gene>
    <name evidence="2" type="ORF">ENE75_16600</name>
</gene>
<evidence type="ECO:0000313" key="3">
    <source>
        <dbReference type="Proteomes" id="UP000288178"/>
    </source>
</evidence>
<name>A0A3S2U237_9BURK</name>
<keyword evidence="1" id="KW-0233">DNA recombination</keyword>
<reference evidence="2 3" key="1">
    <citation type="submission" date="2019-01" db="EMBL/GenBank/DDBJ databases">
        <authorList>
            <person name="Chen W.-M."/>
        </authorList>
    </citation>
    <scope>NUCLEOTIDE SEQUENCE [LARGE SCALE GENOMIC DNA]</scope>
    <source>
        <strain evidence="2 3">ICH-3</strain>
    </source>
</reference>
<dbReference type="InterPro" id="IPR011010">
    <property type="entry name" value="DNA_brk_join_enz"/>
</dbReference>
<dbReference type="Gene3D" id="1.10.443.10">
    <property type="entry name" value="Intergrase catalytic core"/>
    <property type="match status" value="1"/>
</dbReference>
<dbReference type="EMBL" id="SACT01000005">
    <property type="protein sequence ID" value="RVT50609.1"/>
    <property type="molecule type" value="Genomic_DNA"/>
</dbReference>
<dbReference type="GO" id="GO:0003677">
    <property type="term" value="F:DNA binding"/>
    <property type="evidence" value="ECO:0007669"/>
    <property type="project" value="InterPro"/>
</dbReference>
<dbReference type="AlphaFoldDB" id="A0A3S2U237"/>
<protein>
    <submittedName>
        <fullName evidence="2">Site-specific integrase</fullName>
    </submittedName>
</protein>
<organism evidence="2 3">
    <name type="scientific">Rubrivivax albus</name>
    <dbReference type="NCBI Taxonomy" id="2499835"/>
    <lineage>
        <taxon>Bacteria</taxon>
        <taxon>Pseudomonadati</taxon>
        <taxon>Pseudomonadota</taxon>
        <taxon>Betaproteobacteria</taxon>
        <taxon>Burkholderiales</taxon>
        <taxon>Sphaerotilaceae</taxon>
        <taxon>Rubrivivax</taxon>
    </lineage>
</organism>
<dbReference type="SUPFAM" id="SSF56349">
    <property type="entry name" value="DNA breaking-rejoining enzymes"/>
    <property type="match status" value="1"/>
</dbReference>
<evidence type="ECO:0000313" key="2">
    <source>
        <dbReference type="EMBL" id="RVT50609.1"/>
    </source>
</evidence>
<comment type="caution">
    <text evidence="2">The sequence shown here is derived from an EMBL/GenBank/DDBJ whole genome shotgun (WGS) entry which is preliminary data.</text>
</comment>
<accession>A0A3S2U237</accession>